<dbReference type="PANTHER" id="PTHR35218:SF9">
    <property type="entry name" value="ENDONUCLEASE_EXONUCLEASE_PHOSPHATASE DOMAIN-CONTAINING PROTEIN"/>
    <property type="match status" value="1"/>
</dbReference>
<sequence length="145" mass="15907">MMLSFSNQLDAAGETVRGMAHDTPQTVNMGSNKTSLTQPEVQVTNIVADGMVEDTNAGESGIERNLLVIVHFILYMMTGLLFWNCQGATSIPFRSIFHSLVREHHPRVLSLFEPRVSGSRANKVVAYLGFSHSFRIEAHGFGGGI</sequence>
<comment type="caution">
    <text evidence="1">The sequence shown here is derived from an EMBL/GenBank/DDBJ whole genome shotgun (WGS) entry which is preliminary data.</text>
</comment>
<keyword evidence="2" id="KW-1185">Reference proteome</keyword>
<evidence type="ECO:0000313" key="1">
    <source>
        <dbReference type="EMBL" id="KAK8990996.1"/>
    </source>
</evidence>
<dbReference type="Proteomes" id="UP001396334">
    <property type="component" value="Unassembled WGS sequence"/>
</dbReference>
<organism evidence="1 2">
    <name type="scientific">Hibiscus sabdariffa</name>
    <name type="common">roselle</name>
    <dbReference type="NCBI Taxonomy" id="183260"/>
    <lineage>
        <taxon>Eukaryota</taxon>
        <taxon>Viridiplantae</taxon>
        <taxon>Streptophyta</taxon>
        <taxon>Embryophyta</taxon>
        <taxon>Tracheophyta</taxon>
        <taxon>Spermatophyta</taxon>
        <taxon>Magnoliopsida</taxon>
        <taxon>eudicotyledons</taxon>
        <taxon>Gunneridae</taxon>
        <taxon>Pentapetalae</taxon>
        <taxon>rosids</taxon>
        <taxon>malvids</taxon>
        <taxon>Malvales</taxon>
        <taxon>Malvaceae</taxon>
        <taxon>Malvoideae</taxon>
        <taxon>Hibiscus</taxon>
    </lineage>
</organism>
<reference evidence="1 2" key="1">
    <citation type="journal article" date="2024" name="G3 (Bethesda)">
        <title>Genome assembly of Hibiscus sabdariffa L. provides insights into metabolisms of medicinal natural products.</title>
        <authorList>
            <person name="Kim T."/>
        </authorList>
    </citation>
    <scope>NUCLEOTIDE SEQUENCE [LARGE SCALE GENOMIC DNA]</scope>
    <source>
        <strain evidence="1">TK-2024</strain>
        <tissue evidence="1">Old leaves</tissue>
    </source>
</reference>
<protein>
    <submittedName>
        <fullName evidence="1">Uncharacterized protein</fullName>
    </submittedName>
</protein>
<evidence type="ECO:0000313" key="2">
    <source>
        <dbReference type="Proteomes" id="UP001396334"/>
    </source>
</evidence>
<dbReference type="EMBL" id="JBBPBN010000052">
    <property type="protein sequence ID" value="KAK8990996.1"/>
    <property type="molecule type" value="Genomic_DNA"/>
</dbReference>
<accession>A0ABR2PRC0</accession>
<gene>
    <name evidence="1" type="ORF">V6N11_062022</name>
</gene>
<name>A0ABR2PRC0_9ROSI</name>
<dbReference type="PANTHER" id="PTHR35218">
    <property type="entry name" value="RNASE H DOMAIN-CONTAINING PROTEIN"/>
    <property type="match status" value="1"/>
</dbReference>
<proteinExistence type="predicted"/>